<evidence type="ECO:0000313" key="10">
    <source>
        <dbReference type="Proteomes" id="UP001165065"/>
    </source>
</evidence>
<dbReference type="GO" id="GO:0016020">
    <property type="term" value="C:membrane"/>
    <property type="evidence" value="ECO:0007669"/>
    <property type="project" value="UniProtKB-SubCell"/>
</dbReference>
<keyword evidence="5 8" id="KW-0472">Membrane</keyword>
<keyword evidence="10" id="KW-1185">Reference proteome</keyword>
<evidence type="ECO:0000256" key="5">
    <source>
        <dbReference type="ARBA" id="ARBA00023136"/>
    </source>
</evidence>
<protein>
    <submittedName>
        <fullName evidence="9">Uncharacterized protein</fullName>
    </submittedName>
</protein>
<accession>A0A9W7G862</accession>
<organism evidence="9 10">
    <name type="scientific">Triparma columacea</name>
    <dbReference type="NCBI Taxonomy" id="722753"/>
    <lineage>
        <taxon>Eukaryota</taxon>
        <taxon>Sar</taxon>
        <taxon>Stramenopiles</taxon>
        <taxon>Ochrophyta</taxon>
        <taxon>Bolidophyceae</taxon>
        <taxon>Parmales</taxon>
        <taxon>Triparmaceae</taxon>
        <taxon>Triparma</taxon>
    </lineage>
</organism>
<dbReference type="GO" id="GO:0005737">
    <property type="term" value="C:cytoplasm"/>
    <property type="evidence" value="ECO:0007669"/>
    <property type="project" value="TreeGrafter"/>
</dbReference>
<evidence type="ECO:0000256" key="7">
    <source>
        <dbReference type="SAM" id="MobiDB-lite"/>
    </source>
</evidence>
<feature type="transmembrane region" description="Helical" evidence="8">
    <location>
        <begin position="1235"/>
        <end position="1259"/>
    </location>
</feature>
<dbReference type="GO" id="GO:0005044">
    <property type="term" value="F:scavenger receptor activity"/>
    <property type="evidence" value="ECO:0007669"/>
    <property type="project" value="TreeGrafter"/>
</dbReference>
<proteinExistence type="inferred from homology"/>
<dbReference type="PANTHER" id="PTHR11923">
    <property type="entry name" value="SCAVENGER RECEPTOR CLASS B TYPE-1 SR-B1"/>
    <property type="match status" value="1"/>
</dbReference>
<dbReference type="OrthoDB" id="195015at2759"/>
<dbReference type="Pfam" id="PF01130">
    <property type="entry name" value="CD36"/>
    <property type="match status" value="2"/>
</dbReference>
<evidence type="ECO:0000256" key="1">
    <source>
        <dbReference type="ARBA" id="ARBA00004370"/>
    </source>
</evidence>
<reference evidence="10" key="1">
    <citation type="journal article" date="2023" name="Commun. Biol.">
        <title>Genome analysis of Parmales, the sister group of diatoms, reveals the evolutionary specialization of diatoms from phago-mixotrophs to photoautotrophs.</title>
        <authorList>
            <person name="Ban H."/>
            <person name="Sato S."/>
            <person name="Yoshikawa S."/>
            <person name="Yamada K."/>
            <person name="Nakamura Y."/>
            <person name="Ichinomiya M."/>
            <person name="Sato N."/>
            <person name="Blanc-Mathieu R."/>
            <person name="Endo H."/>
            <person name="Kuwata A."/>
            <person name="Ogata H."/>
        </authorList>
    </citation>
    <scope>NUCLEOTIDE SEQUENCE [LARGE SCALE GENOMIC DNA]</scope>
</reference>
<name>A0A9W7G862_9STRA</name>
<evidence type="ECO:0000256" key="2">
    <source>
        <dbReference type="ARBA" id="ARBA00010532"/>
    </source>
</evidence>
<feature type="compositionally biased region" description="Basic residues" evidence="7">
    <location>
        <begin position="166"/>
        <end position="176"/>
    </location>
</feature>
<gene>
    <name evidence="9" type="ORF">TrCOL_g9957</name>
</gene>
<evidence type="ECO:0000256" key="3">
    <source>
        <dbReference type="ARBA" id="ARBA00022692"/>
    </source>
</evidence>
<keyword evidence="4 8" id="KW-1133">Transmembrane helix</keyword>
<dbReference type="InterPro" id="IPR002159">
    <property type="entry name" value="CD36_fam"/>
</dbReference>
<comment type="subcellular location">
    <subcellularLocation>
        <location evidence="1">Membrane</location>
    </subcellularLocation>
</comment>
<feature type="compositionally biased region" description="Low complexity" evidence="7">
    <location>
        <begin position="216"/>
        <end position="237"/>
    </location>
</feature>
<evidence type="ECO:0000256" key="4">
    <source>
        <dbReference type="ARBA" id="ARBA00022989"/>
    </source>
</evidence>
<feature type="region of interest" description="Disordered" evidence="7">
    <location>
        <begin position="872"/>
        <end position="905"/>
    </location>
</feature>
<dbReference type="Proteomes" id="UP001165065">
    <property type="component" value="Unassembled WGS sequence"/>
</dbReference>
<feature type="compositionally biased region" description="Basic and acidic residues" evidence="7">
    <location>
        <begin position="189"/>
        <end position="200"/>
    </location>
</feature>
<feature type="compositionally biased region" description="Acidic residues" evidence="7">
    <location>
        <begin position="895"/>
        <end position="905"/>
    </location>
</feature>
<feature type="compositionally biased region" description="Polar residues" evidence="7">
    <location>
        <begin position="238"/>
        <end position="254"/>
    </location>
</feature>
<comment type="similarity">
    <text evidence="2">Belongs to the CD36 family.</text>
</comment>
<comment type="caution">
    <text evidence="9">The sequence shown here is derived from an EMBL/GenBank/DDBJ whole genome shotgun (WGS) entry which is preliminary data.</text>
</comment>
<dbReference type="PANTHER" id="PTHR11923:SF51">
    <property type="entry name" value="LYSOSOME MEMBRANE PROTEIN 2"/>
    <property type="match status" value="1"/>
</dbReference>
<dbReference type="EMBL" id="BRYA01000067">
    <property type="protein sequence ID" value="GMI36641.1"/>
    <property type="molecule type" value="Genomic_DNA"/>
</dbReference>
<keyword evidence="6" id="KW-0325">Glycoprotein</keyword>
<evidence type="ECO:0000256" key="6">
    <source>
        <dbReference type="ARBA" id="ARBA00023180"/>
    </source>
</evidence>
<evidence type="ECO:0000313" key="9">
    <source>
        <dbReference type="EMBL" id="GMI36641.1"/>
    </source>
</evidence>
<evidence type="ECO:0000256" key="8">
    <source>
        <dbReference type="SAM" id="Phobius"/>
    </source>
</evidence>
<feature type="compositionally biased region" description="Low complexity" evidence="7">
    <location>
        <begin position="151"/>
        <end position="161"/>
    </location>
</feature>
<feature type="compositionally biased region" description="Basic and acidic residues" evidence="7">
    <location>
        <begin position="139"/>
        <end position="150"/>
    </location>
</feature>
<sequence>MKAPPPPPGPNPFQTVDFVEAPGANPDRVRTFSKFDDSGDDEDVEGGFEICDEDIPAPLNSRASEAHTHTYVAEGSDNSTFTMANPIARMGKKLAPPGPPTGPNPNQLLSVSASGKILTPPGPPPGPIPGKNQSYSYDSNDRPKSSERPKSSGSSRSGGSSERSKSPKSHKHHRPKSGRESPSYSPRNSPRDRKESKVKFAAEVPGVKFLPKTRRGTSTSHTRSGTTTSRYSTHTRTNTASSMSNRATDMTSAPSVKDYTESEITDERITEGQCHIYFGYVLMLFACIVFSTSMWAYGDESIEAKVQRMVKYRTLVESYESRNFESFRYNLQPNAKVLNKFYLFHIMNGEDFLDGKVSSPSFVEKGPYVYKEFMLRAHIEFSADKNQISYRTMVKQEYIPDEMWDVKETDEIAMVDPTYVKAMWNTPEKMGLRGEENLIMTKTAAKVKEITNFFRESNGGSKVNGLVEKYYLADMLPGKFFADIMQELWDYLRNMSGSGDSGCALRKWYYQELTSNGEQSGFLMKWGGRCAARSGCISSSRCKAELSSEGEALLDLLDPYICNNPDTNLGSIWIPGFDDGSCEDSAGYKMLFNGYSLELFTPEMNNHGSFMDDYFDWEEGNGPLGPHRWLDQDDAYKWSMIDPTYKNILNENIYNKIRSWLQKMVSNDRFFKARLNTKFRTWDGHDPGRNWAHAATLQWANGRILGRGNGVRSFYDNQVLVGNVDDRSTETVKDIRSDYRKQEYAETSGAKYTEFGVWMDREMSTSVGSKVYLDVDESNKLIEFLGDVDGDTGFWAMYGNGVYAGADHDGDKIPGTNDKITVKMARAYVEYIKDTFVTPNYDKNGLIRTKTASEWILGFDRRTQDSLVTEIVDSGDPRRNGGMIGSQDFPHPRDEPDDDDAAPPVDDEACVEERGDNVGSCDPLPECRVEVDRGYGGVVLDFDKCEKGEEVILEDMETSGKKDLLVDPGAWYKKKNTYKTGYHDVRKRGQIVEIAGQDRLPAELFGKEVVFETGGKDLIGPASPCNGLTDGFSYPPMNDLTMCGTLDCKIAQYHPDTSAVIVLKVRGEGTIMGQSCKELVIDEEYLVNTEGGLANPYHDSWNFVSRDRPGLVDISGSQGAPMFLSKPHFYSNGEGGLNFFERYGLAVSGLSPSAELHESSVWVEISTGIPVQTNLRLQYNILLPPGDGILSEFSGAGLEEGDAVILPVYWMDREGRVNGWGGELMNTHPIYALYWIEYTLLPLSIMFTMGLIAGGLFCVRRGGWMKANPSMRVNEAGMRYHKWMFDIHKAKQQMSESLRKERKERNELEKRIRAGLRPSESTVGISSKKHHADTFTNTTSPFHTDL</sequence>
<feature type="region of interest" description="Disordered" evidence="7">
    <location>
        <begin position="60"/>
        <end position="262"/>
    </location>
</feature>
<keyword evidence="3 8" id="KW-0812">Transmembrane</keyword>